<gene>
    <name evidence="1" type="ORF">CLV47_10589</name>
</gene>
<comment type="caution">
    <text evidence="1">The sequence shown here is derived from an EMBL/GenBank/DDBJ whole genome shotgun (WGS) entry which is preliminary data.</text>
</comment>
<dbReference type="GO" id="GO:0006355">
    <property type="term" value="P:regulation of DNA-templated transcription"/>
    <property type="evidence" value="ECO:0007669"/>
    <property type="project" value="InterPro"/>
</dbReference>
<dbReference type="SUPFAM" id="SSF47598">
    <property type="entry name" value="Ribbon-helix-helix"/>
    <property type="match status" value="1"/>
</dbReference>
<dbReference type="InterPro" id="IPR010985">
    <property type="entry name" value="Ribbon_hlx_hlx"/>
</dbReference>
<name>A0A2T1A1U7_9ACTN</name>
<evidence type="ECO:0000313" key="2">
    <source>
        <dbReference type="Proteomes" id="UP000237752"/>
    </source>
</evidence>
<evidence type="ECO:0008006" key="3">
    <source>
        <dbReference type="Google" id="ProtNLM"/>
    </source>
</evidence>
<dbReference type="AlphaFoldDB" id="A0A2T1A1U7"/>
<evidence type="ECO:0000313" key="1">
    <source>
        <dbReference type="EMBL" id="PRZ42467.1"/>
    </source>
</evidence>
<dbReference type="Proteomes" id="UP000237752">
    <property type="component" value="Unassembled WGS sequence"/>
</dbReference>
<keyword evidence="2" id="KW-1185">Reference proteome</keyword>
<reference evidence="1 2" key="1">
    <citation type="submission" date="2018-03" db="EMBL/GenBank/DDBJ databases">
        <title>Genomic Encyclopedia of Archaeal and Bacterial Type Strains, Phase II (KMG-II): from individual species to whole genera.</title>
        <authorList>
            <person name="Goeker M."/>
        </authorList>
    </citation>
    <scope>NUCLEOTIDE SEQUENCE [LARGE SCALE GENOMIC DNA]</scope>
    <source>
        <strain evidence="1 2">DSM 100065</strain>
    </source>
</reference>
<accession>A0A2T1A1U7</accession>
<organism evidence="1 2">
    <name type="scientific">Antricoccus suffuscus</name>
    <dbReference type="NCBI Taxonomy" id="1629062"/>
    <lineage>
        <taxon>Bacteria</taxon>
        <taxon>Bacillati</taxon>
        <taxon>Actinomycetota</taxon>
        <taxon>Actinomycetes</taxon>
        <taxon>Geodermatophilales</taxon>
        <taxon>Antricoccaceae</taxon>
        <taxon>Antricoccus</taxon>
    </lineage>
</organism>
<sequence length="135" mass="15005">MQSLVRSTRGAPHPGAWDVCSSRQSEAQLQRLCTTSGQNVAVKSSRNGAAAIVLATQPAGLKWYRFGMAMNVRIPEALDRQLEELAAREHVSKHSLVLQGVELIVRTRARREEIDRGIDFVMDHDAELLSRLEDA</sequence>
<protein>
    <recommendedName>
        <fullName evidence="3">Ribbon-helix-helix CopG family protein</fullName>
    </recommendedName>
</protein>
<proteinExistence type="predicted"/>
<dbReference type="EMBL" id="PVUE01000005">
    <property type="protein sequence ID" value="PRZ42467.1"/>
    <property type="molecule type" value="Genomic_DNA"/>
</dbReference>